<accession>A0ABM9WQI4</accession>
<comment type="caution">
    <text evidence="1">The sequence shown here is derived from an EMBL/GenBank/DDBJ whole genome shotgun (WGS) entry which is preliminary data.</text>
</comment>
<reference evidence="1 2" key="1">
    <citation type="submission" date="2006-01" db="EMBL/GenBank/DDBJ databases">
        <authorList>
            <person name="Brettar I."/>
            <person name="Hofle M."/>
            <person name="Ferriera S."/>
            <person name="Johnson J."/>
            <person name="Kravitz S."/>
            <person name="Halpern A."/>
            <person name="Remington K."/>
            <person name="Beeson K."/>
            <person name="Tran B."/>
            <person name="Rogers Y.-H."/>
            <person name="Friedman R."/>
            <person name="Venter J.C."/>
        </authorList>
    </citation>
    <scope>NUCLEOTIDE SEQUENCE [LARGE SCALE GENOMIC DNA]</scope>
    <source>
        <strain evidence="1 2">OS145</strain>
    </source>
</reference>
<dbReference type="RefSeq" id="WP_006954044.1">
    <property type="nucleotide sequence ID" value="NZ_AAMX01000001.1"/>
</dbReference>
<dbReference type="InterPro" id="IPR001387">
    <property type="entry name" value="Cro/C1-type_HTH"/>
</dbReference>
<dbReference type="Proteomes" id="UP000016543">
    <property type="component" value="Unassembled WGS sequence"/>
</dbReference>
<organism evidence="1 2">
    <name type="scientific">Idiomarina baltica OS145</name>
    <dbReference type="NCBI Taxonomy" id="314276"/>
    <lineage>
        <taxon>Bacteria</taxon>
        <taxon>Pseudomonadati</taxon>
        <taxon>Pseudomonadota</taxon>
        <taxon>Gammaproteobacteria</taxon>
        <taxon>Alteromonadales</taxon>
        <taxon>Idiomarinaceae</taxon>
        <taxon>Idiomarina</taxon>
    </lineage>
</organism>
<sequence length="180" mass="20741">MDNNRRQMIDVPLTRLIIHPRAQPAYEFELDLQHQCMQQTQDYPSDQALQLEYPQVMPDNSSYQVIAGWSQLLTARYDMNKLLTVICVPDIESPVVSNTAWRYVLSRMLNQVHHPTYCAQLRRALEKSNLSHSDIEELTGVSAKTIGAIARKLSRTSLSTSKRQLQKLQSERIEKMGEQL</sequence>
<evidence type="ECO:0000313" key="2">
    <source>
        <dbReference type="Proteomes" id="UP000016543"/>
    </source>
</evidence>
<evidence type="ECO:0000313" key="1">
    <source>
        <dbReference type="EMBL" id="EAQ33283.1"/>
    </source>
</evidence>
<protein>
    <submittedName>
        <fullName evidence="1">Uncharacterized protein</fullName>
    </submittedName>
</protein>
<proteinExistence type="predicted"/>
<keyword evidence="2" id="KW-1185">Reference proteome</keyword>
<dbReference type="CDD" id="cd00093">
    <property type="entry name" value="HTH_XRE"/>
    <property type="match status" value="1"/>
</dbReference>
<name>A0ABM9WQI4_9GAMM</name>
<gene>
    <name evidence="1" type="ORF">OS145_02905</name>
</gene>
<dbReference type="EMBL" id="AAMX01000001">
    <property type="protein sequence ID" value="EAQ33283.1"/>
    <property type="molecule type" value="Genomic_DNA"/>
</dbReference>